<name>A0AAV0TB91_HYABA</name>
<dbReference type="Gene3D" id="3.40.50.720">
    <property type="entry name" value="NAD(P)-binding Rossmann-like Domain"/>
    <property type="match status" value="1"/>
</dbReference>
<dbReference type="GO" id="GO:0042292">
    <property type="term" value="F:URM1 activating enzyme activity"/>
    <property type="evidence" value="ECO:0007669"/>
    <property type="project" value="TreeGrafter"/>
</dbReference>
<dbReference type="SUPFAM" id="SSF52821">
    <property type="entry name" value="Rhodanese/Cell cycle control phosphatase"/>
    <property type="match status" value="1"/>
</dbReference>
<dbReference type="AlphaFoldDB" id="A0AAV0TB91"/>
<evidence type="ECO:0000256" key="2">
    <source>
        <dbReference type="ARBA" id="ARBA00022741"/>
    </source>
</evidence>
<keyword evidence="5" id="KW-0812">Transmembrane</keyword>
<keyword evidence="1" id="KW-0808">Transferase</keyword>
<keyword evidence="2" id="KW-0547">Nucleotide-binding</keyword>
<keyword evidence="8" id="KW-1185">Reference proteome</keyword>
<evidence type="ECO:0000313" key="8">
    <source>
        <dbReference type="Proteomes" id="UP001162031"/>
    </source>
</evidence>
<dbReference type="CDD" id="cd00757">
    <property type="entry name" value="ThiF_MoeB_HesA_family"/>
    <property type="match status" value="1"/>
</dbReference>
<evidence type="ECO:0000256" key="3">
    <source>
        <dbReference type="ARBA" id="ARBA00022840"/>
    </source>
</evidence>
<sequence>MSSSTACVRCSVLATELAALRAQNKALQVRLETLKKRSEEAETKQADTGAAVEARAETLTYSQFSKVELQRYGRQMLVKDFGAQAQLKLRSARVLLIGVGGLGSPAALYLAAMGVGTLSIVDNDCVDRSNLHRQVLHDEQGAKERASKVDSAKKRLQELNPLLRCDVYPMRFTAANALYLVEEHDVVVDASDNVGTRYLVNDACALRRTPLVSGSALGMEGQVTVFTYQDDENATGCYRCLYPDPPHAAKSCAENGVIGVVPGVIGCLQAMETVKLISGVGEPLVGVQCFYDAYDGQFRRLKIAMKRKKNCLSCRRDAVYGDVVSVDASLLVEGNCTDAAKRIDDLGPEFRISAEEFAKVREEARKEGKQHAADGSYVLLDTRARIQFDMVHFPEAVNIPTGELMKQDPESISTLQGKNEDVTDSPPLTSKRLYVICRRGVDSVKVTRWLVDHGVKNVFNVNGGYTEYAKEGGVDPTFPMY</sequence>
<organism evidence="7 8">
    <name type="scientific">Hyaloperonospora brassicae</name>
    <name type="common">Brassica downy mildew</name>
    <name type="synonym">Peronospora brassicae</name>
    <dbReference type="NCBI Taxonomy" id="162125"/>
    <lineage>
        <taxon>Eukaryota</taxon>
        <taxon>Sar</taxon>
        <taxon>Stramenopiles</taxon>
        <taxon>Oomycota</taxon>
        <taxon>Peronosporomycetes</taxon>
        <taxon>Peronosporales</taxon>
        <taxon>Peronosporaceae</taxon>
        <taxon>Hyaloperonospora</taxon>
    </lineage>
</organism>
<evidence type="ECO:0000256" key="4">
    <source>
        <dbReference type="SAM" id="Coils"/>
    </source>
</evidence>
<comment type="caution">
    <text evidence="7">The sequence shown here is derived from an EMBL/GenBank/DDBJ whole genome shotgun (WGS) entry which is preliminary data.</text>
</comment>
<reference evidence="7" key="1">
    <citation type="submission" date="2022-12" db="EMBL/GenBank/DDBJ databases">
        <authorList>
            <person name="Webb A."/>
        </authorList>
    </citation>
    <scope>NUCLEOTIDE SEQUENCE</scope>
    <source>
        <strain evidence="7">Hp1</strain>
    </source>
</reference>
<dbReference type="InterPro" id="IPR036873">
    <property type="entry name" value="Rhodanese-like_dom_sf"/>
</dbReference>
<gene>
    <name evidence="7" type="ORF">HBR001_LOCUS1708</name>
</gene>
<dbReference type="PROSITE" id="PS50206">
    <property type="entry name" value="RHODANESE_3"/>
    <property type="match status" value="1"/>
</dbReference>
<dbReference type="GO" id="GO:0005524">
    <property type="term" value="F:ATP binding"/>
    <property type="evidence" value="ECO:0007669"/>
    <property type="project" value="UniProtKB-KW"/>
</dbReference>
<dbReference type="SMART" id="SM00450">
    <property type="entry name" value="RHOD"/>
    <property type="match status" value="1"/>
</dbReference>
<evidence type="ECO:0000313" key="7">
    <source>
        <dbReference type="EMBL" id="CAI5716856.1"/>
    </source>
</evidence>
<feature type="domain" description="Rhodanese" evidence="6">
    <location>
        <begin position="373"/>
        <end position="477"/>
    </location>
</feature>
<evidence type="ECO:0000256" key="1">
    <source>
        <dbReference type="ARBA" id="ARBA00022679"/>
    </source>
</evidence>
<dbReference type="GO" id="GO:0004792">
    <property type="term" value="F:thiosulfate-cyanide sulfurtransferase activity"/>
    <property type="evidence" value="ECO:0007669"/>
    <property type="project" value="TreeGrafter"/>
</dbReference>
<dbReference type="PANTHER" id="PTHR10953:SF102">
    <property type="entry name" value="ADENYLYLTRANSFERASE AND SULFURTRANSFERASE MOCS3"/>
    <property type="match status" value="1"/>
</dbReference>
<dbReference type="InterPro" id="IPR001763">
    <property type="entry name" value="Rhodanese-like_dom"/>
</dbReference>
<proteinExistence type="predicted"/>
<feature type="transmembrane region" description="Helical" evidence="5">
    <location>
        <begin position="94"/>
        <end position="121"/>
    </location>
</feature>
<keyword evidence="5" id="KW-0472">Membrane</keyword>
<dbReference type="Pfam" id="PF00581">
    <property type="entry name" value="Rhodanese"/>
    <property type="match status" value="1"/>
</dbReference>
<dbReference type="GO" id="GO:0016779">
    <property type="term" value="F:nucleotidyltransferase activity"/>
    <property type="evidence" value="ECO:0007669"/>
    <property type="project" value="TreeGrafter"/>
</dbReference>
<dbReference type="GO" id="GO:0005737">
    <property type="term" value="C:cytoplasm"/>
    <property type="evidence" value="ECO:0007669"/>
    <property type="project" value="TreeGrafter"/>
</dbReference>
<dbReference type="InterPro" id="IPR000594">
    <property type="entry name" value="ThiF_NAD_FAD-bd"/>
</dbReference>
<keyword evidence="4" id="KW-0175">Coiled coil</keyword>
<dbReference type="FunFam" id="3.40.50.720:FF:000033">
    <property type="entry name" value="Adenylyltransferase and sulfurtransferase MOCS3"/>
    <property type="match status" value="1"/>
</dbReference>
<dbReference type="NCBIfam" id="NF004281">
    <property type="entry name" value="PRK05690.1"/>
    <property type="match status" value="1"/>
</dbReference>
<evidence type="ECO:0000256" key="5">
    <source>
        <dbReference type="SAM" id="Phobius"/>
    </source>
</evidence>
<keyword evidence="3" id="KW-0067">ATP-binding</keyword>
<feature type="coiled-coil region" evidence="4">
    <location>
        <begin position="17"/>
        <end position="44"/>
    </location>
</feature>
<evidence type="ECO:0000259" key="6">
    <source>
        <dbReference type="PROSITE" id="PS50206"/>
    </source>
</evidence>
<dbReference type="PANTHER" id="PTHR10953">
    <property type="entry name" value="UBIQUITIN-ACTIVATING ENZYME E1"/>
    <property type="match status" value="1"/>
</dbReference>
<accession>A0AAV0TB91</accession>
<dbReference type="InterPro" id="IPR035985">
    <property type="entry name" value="Ubiquitin-activating_enz"/>
</dbReference>
<dbReference type="SUPFAM" id="SSF69572">
    <property type="entry name" value="Activating enzymes of the ubiquitin-like proteins"/>
    <property type="match status" value="1"/>
</dbReference>
<protein>
    <recommendedName>
        <fullName evidence="6">Rhodanese domain-containing protein</fullName>
    </recommendedName>
</protein>
<dbReference type="Proteomes" id="UP001162031">
    <property type="component" value="Unassembled WGS sequence"/>
</dbReference>
<keyword evidence="5" id="KW-1133">Transmembrane helix</keyword>
<dbReference type="Pfam" id="PF00899">
    <property type="entry name" value="ThiF"/>
    <property type="match status" value="1"/>
</dbReference>
<dbReference type="Gene3D" id="3.40.250.10">
    <property type="entry name" value="Rhodanese-like domain"/>
    <property type="match status" value="1"/>
</dbReference>
<dbReference type="EMBL" id="CANTFL010000173">
    <property type="protein sequence ID" value="CAI5716856.1"/>
    <property type="molecule type" value="Genomic_DNA"/>
</dbReference>
<dbReference type="InterPro" id="IPR045886">
    <property type="entry name" value="ThiF/MoeB/HesA"/>
</dbReference>